<evidence type="ECO:0000256" key="7">
    <source>
        <dbReference type="ARBA" id="ARBA00023277"/>
    </source>
</evidence>
<dbReference type="InterPro" id="IPR017853">
    <property type="entry name" value="GH"/>
</dbReference>
<dbReference type="SUPFAM" id="SSF51445">
    <property type="entry name" value="(Trans)glycosidases"/>
    <property type="match status" value="2"/>
</dbReference>
<evidence type="ECO:0000313" key="11">
    <source>
        <dbReference type="EMBL" id="SDC28766.1"/>
    </source>
</evidence>
<dbReference type="InterPro" id="IPR003385">
    <property type="entry name" value="Glyco_hydro_77"/>
</dbReference>
<dbReference type="RefSeq" id="WP_256324490.1">
    <property type="nucleotide sequence ID" value="NZ_FMZL01000007.1"/>
</dbReference>
<keyword evidence="12" id="KW-1185">Reference proteome</keyword>
<evidence type="ECO:0000256" key="8">
    <source>
        <dbReference type="ARBA" id="ARBA00031423"/>
    </source>
</evidence>
<accession>A0A1G6KEP2</accession>
<dbReference type="SUPFAM" id="SSF51011">
    <property type="entry name" value="Glycosyl hydrolase domain"/>
    <property type="match status" value="1"/>
</dbReference>
<reference evidence="12" key="1">
    <citation type="submission" date="2016-10" db="EMBL/GenBank/DDBJ databases">
        <authorList>
            <person name="Varghese N."/>
            <person name="Submissions S."/>
        </authorList>
    </citation>
    <scope>NUCLEOTIDE SEQUENCE [LARGE SCALE GENOMIC DNA]</scope>
    <source>
        <strain evidence="12">DSM 22619</strain>
    </source>
</reference>
<dbReference type="InterPro" id="IPR006047">
    <property type="entry name" value="GH13_cat_dom"/>
</dbReference>
<keyword evidence="6 11" id="KW-0808">Transferase</keyword>
<keyword evidence="7" id="KW-0119">Carbohydrate metabolism</keyword>
<comment type="catalytic activity">
    <reaction evidence="1">
        <text>Transfers a segment of a (1-&gt;4)-alpha-D-glucan to a new position in an acceptor, which may be glucose or a (1-&gt;4)-alpha-D-glucan.</text>
        <dbReference type="EC" id="2.4.1.25"/>
    </reaction>
</comment>
<dbReference type="EMBL" id="FMZL01000007">
    <property type="protein sequence ID" value="SDC28766.1"/>
    <property type="molecule type" value="Genomic_DNA"/>
</dbReference>
<feature type="domain" description="Glycosyl hydrolase family 13 catalytic" evidence="10">
    <location>
        <begin position="150"/>
        <end position="564"/>
    </location>
</feature>
<evidence type="ECO:0000256" key="6">
    <source>
        <dbReference type="ARBA" id="ARBA00022679"/>
    </source>
</evidence>
<dbReference type="GO" id="GO:0004134">
    <property type="term" value="F:4-alpha-glucanotransferase activity"/>
    <property type="evidence" value="ECO:0007669"/>
    <property type="project" value="UniProtKB-EC"/>
</dbReference>
<dbReference type="Proteomes" id="UP000198528">
    <property type="component" value="Unassembled WGS sequence"/>
</dbReference>
<dbReference type="Pfam" id="PF02446">
    <property type="entry name" value="Glyco_hydro_77"/>
    <property type="match status" value="2"/>
</dbReference>
<proteinExistence type="inferred from homology"/>
<dbReference type="STRING" id="604330.SAMN04489857_1971"/>
<name>A0A1G6KEP2_9ACTN</name>
<evidence type="ECO:0000313" key="12">
    <source>
        <dbReference type="Proteomes" id="UP000198528"/>
    </source>
</evidence>
<evidence type="ECO:0000256" key="9">
    <source>
        <dbReference type="ARBA" id="ARBA00031501"/>
    </source>
</evidence>
<dbReference type="EC" id="2.4.1.25" evidence="3"/>
<dbReference type="Gene3D" id="2.60.40.1180">
    <property type="entry name" value="Golgi alpha-mannosidase II"/>
    <property type="match status" value="1"/>
</dbReference>
<dbReference type="Gene3D" id="3.90.400.10">
    <property type="entry name" value="Oligo-1,6-glucosidase, Domain 2"/>
    <property type="match status" value="1"/>
</dbReference>
<dbReference type="PANTHER" id="PTHR32438">
    <property type="entry name" value="4-ALPHA-GLUCANOTRANSFERASE DPE1, CHLOROPLASTIC/AMYLOPLASTIC"/>
    <property type="match status" value="1"/>
</dbReference>
<dbReference type="InterPro" id="IPR013783">
    <property type="entry name" value="Ig-like_fold"/>
</dbReference>
<organism evidence="11 12">
    <name type="scientific">Parafannyhessea umbonata</name>
    <dbReference type="NCBI Taxonomy" id="604330"/>
    <lineage>
        <taxon>Bacteria</taxon>
        <taxon>Bacillati</taxon>
        <taxon>Actinomycetota</taxon>
        <taxon>Coriobacteriia</taxon>
        <taxon>Coriobacteriales</taxon>
        <taxon>Atopobiaceae</taxon>
        <taxon>Parafannyhessea</taxon>
    </lineage>
</organism>
<dbReference type="Gene3D" id="3.20.20.80">
    <property type="entry name" value="Glycosidases"/>
    <property type="match status" value="3"/>
</dbReference>
<comment type="similarity">
    <text evidence="2">Belongs to the disproportionating enzyme family.</text>
</comment>
<dbReference type="AlphaFoldDB" id="A0A1G6KEP2"/>
<dbReference type="Gene3D" id="2.60.40.10">
    <property type="entry name" value="Immunoglobulins"/>
    <property type="match status" value="1"/>
</dbReference>
<sequence>MALRARHNTSDSQYRNPFGAVLAGGAVSLCIDVWDEPSAEARLRVWIDDKGEKILDMDRIPLGDQEAAQFGDDVPVRFGVTIEPEEPEVVWYSFQIVAADGAVWRYGAAREHGCGEGAFAFGEPPSFQITVYQNERKEQPDWYKNGIVYQIFPDRFYRGKGWEKSVEAAFKKPHNAGPGMRFVDDWFTYPRYDKTQDGRIANWDFNGGTLNGIREKLPYLEALGITVIYLNPIFEAASNHRYDTANYLKIDPMLGTEADFKALCQDASARGISIILDGVFNHVGADSLYFNKYGNYGSEGAAQPGASAYDTWFTFRNDGSYCSWWGVDDLPDVNEDSPDFRELICGHDGVIRKWLRLGARGWRLDVADELSDDFISEIKAAALAEKPDAVVIGEVWEDATNKFAYNRLRHYFWGHELDGTMNYPLRQVLLDFLTNRVEAAEVCRVTQSLMENYPPEAFASELNLLGSHDRIRLLTILGNSPEPDSLGDYQRYAFRLDKDHTNLAVSRLWVAALLQMTLPGVPSIYYGDEAGLQGYGDPYNRAAFPWRRENKDCFDIYRNAVAIRKSLPVFTDGDYRPFAIGRDVFGFWREDANSKVCVLVNASLDVDHTVTIPLDGLEVDDVVSGKAPKVEDGNASVFLWPLGTAVLNLHKAQRLQKPMERGMGVVCHVTSLPNPGRPGKPGTLGDPAYRFIDYLAAGGQRYWQVLPVNPTDHYGSPYAGLSAFAGNVALMWGYDEDGGTSFSADFEGTREYRDFLQENEEWLIPYATFRAIKRRMGEKSWQEWPERYREYSGRLAHSKELAADVRRECAVQFEFMRQWGEVRAYANARGVKIIGDMPMYVSADSSDAWAERKYFAVGADGYPAGQAGCPPDSFSADGQLWGNPTYRWDVMRADGYRWWMRRFKRAFQLYDYVRLDHFLGFSSYYCIPNGKTPLQGSWYFGPGLDLFRRAYQEFGPLPVVAEDLGTVTPAVRTLVSATGFPGMDVAQFYQGDPSEQYDPAPQKMVYTSTHDTNTLLGWVRERYGLAPAEGAGEEEVVRLHDEAVAKADRVMDNCLATDADVAMVTLQDVLRLDENHRMNVPGVATGNWSWQADQASIDASQQHLRDLAEKSGRI</sequence>
<evidence type="ECO:0000256" key="5">
    <source>
        <dbReference type="ARBA" id="ARBA00022676"/>
    </source>
</evidence>
<evidence type="ECO:0000259" key="10">
    <source>
        <dbReference type="SMART" id="SM00642"/>
    </source>
</evidence>
<keyword evidence="5" id="KW-0328">Glycosyltransferase</keyword>
<dbReference type="Pfam" id="PF00128">
    <property type="entry name" value="Alpha-amylase"/>
    <property type="match status" value="1"/>
</dbReference>
<evidence type="ECO:0000256" key="3">
    <source>
        <dbReference type="ARBA" id="ARBA00012560"/>
    </source>
</evidence>
<protein>
    <recommendedName>
        <fullName evidence="4">4-alpha-glucanotransferase</fullName>
        <ecNumber evidence="3">2.4.1.25</ecNumber>
    </recommendedName>
    <alternativeName>
        <fullName evidence="8">Amylomaltase</fullName>
    </alternativeName>
    <alternativeName>
        <fullName evidence="9">Disproportionating enzyme</fullName>
    </alternativeName>
</protein>
<dbReference type="InterPro" id="IPR013780">
    <property type="entry name" value="Glyco_hydro_b"/>
</dbReference>
<dbReference type="CDD" id="cd11338">
    <property type="entry name" value="AmyAc_CMD"/>
    <property type="match status" value="1"/>
</dbReference>
<dbReference type="SMART" id="SM00642">
    <property type="entry name" value="Aamy"/>
    <property type="match status" value="1"/>
</dbReference>
<evidence type="ECO:0000256" key="2">
    <source>
        <dbReference type="ARBA" id="ARBA00005684"/>
    </source>
</evidence>
<dbReference type="PANTHER" id="PTHR32438:SF5">
    <property type="entry name" value="4-ALPHA-GLUCANOTRANSFERASE DPE1, CHLOROPLASTIC_AMYLOPLASTIC"/>
    <property type="match status" value="1"/>
</dbReference>
<gene>
    <name evidence="11" type="ORF">SAMN04487824_10776</name>
</gene>
<dbReference type="GO" id="GO:0005975">
    <property type="term" value="P:carbohydrate metabolic process"/>
    <property type="evidence" value="ECO:0007669"/>
    <property type="project" value="InterPro"/>
</dbReference>
<evidence type="ECO:0000256" key="4">
    <source>
        <dbReference type="ARBA" id="ARBA00020295"/>
    </source>
</evidence>
<dbReference type="InterPro" id="IPR045857">
    <property type="entry name" value="O16G_dom_2"/>
</dbReference>
<evidence type="ECO:0000256" key="1">
    <source>
        <dbReference type="ARBA" id="ARBA00000439"/>
    </source>
</evidence>